<evidence type="ECO:0000259" key="4">
    <source>
        <dbReference type="Pfam" id="PF05199"/>
    </source>
</evidence>
<evidence type="ECO:0000259" key="3">
    <source>
        <dbReference type="Pfam" id="PF00732"/>
    </source>
</evidence>
<dbReference type="InterPro" id="IPR036188">
    <property type="entry name" value="FAD/NAD-bd_sf"/>
</dbReference>
<sequence>MANNVDGDYDLIIVGAGTAGCVLANRLSEDRNISILVLEAGGDHSSNEKIYTPGLAGSMWDNPEFDWEYVSQPEPGLNNRIIKHPRGRLLGGTSAINSFALIYPSAREIDAWAELGEEGWDWQTLAPYFRKFQTIVPPSEQVKKELNVAHNDINIQESKGPIQATFPANSTALRKVWIDTWRTLGLNTQSDSLDGHAIGGHTSTCHISGDMHERSHAGVAYLKPALDRSNLSLVTDALISRLVLEGQESVPVVRGVCYIRQGKVCEVRAKEVILCAGTFNSAQILELSGIGNPEVLKQCSIDTILANPAVGENLQDHLRPAIAFEMNDNVVPGMTIPIEEARKDYEQNRAGPWGEGAASFCYTPLLPFLDPAETKEVVAFLDEHLKDDEPSSSFARKRNAFYREEIESPYEATAVGYFVRKRPVIGAPAGNYVTMCAMLSHPFSTGCSHVTSNDPSAKPEINFNYYSHPVDLEVHARHIQAMTKIAKTEPLASFLKLGGKQVPLEYPADTVDSAKELCRNYSTTNYHPCGTCALGKVVDARLRVKGVRNLRIADASVIPIIPRGNIITTVYAIAERAADIISEDLQIQRTT</sequence>
<evidence type="ECO:0000256" key="1">
    <source>
        <dbReference type="ARBA" id="ARBA00010790"/>
    </source>
</evidence>
<dbReference type="Proteomes" id="UP000660729">
    <property type="component" value="Unassembled WGS sequence"/>
</dbReference>
<dbReference type="InterPro" id="IPR007867">
    <property type="entry name" value="GMC_OxRtase_C"/>
</dbReference>
<dbReference type="GO" id="GO:0050660">
    <property type="term" value="F:flavin adenine dinucleotide binding"/>
    <property type="evidence" value="ECO:0007669"/>
    <property type="project" value="InterPro"/>
</dbReference>
<dbReference type="SUPFAM" id="SSF54373">
    <property type="entry name" value="FAD-linked reductases, C-terminal domain"/>
    <property type="match status" value="1"/>
</dbReference>
<reference evidence="5" key="1">
    <citation type="submission" date="2020-04" db="EMBL/GenBank/DDBJ databases">
        <title>Draft genome resource of the tomato pathogen Pseudocercospora fuligena.</title>
        <authorList>
            <person name="Zaccaron A."/>
        </authorList>
    </citation>
    <scope>NUCLEOTIDE SEQUENCE</scope>
    <source>
        <strain evidence="5">PF001</strain>
    </source>
</reference>
<gene>
    <name evidence="5" type="ORF">HII31_06174</name>
</gene>
<dbReference type="PIRSF" id="PIRSF000137">
    <property type="entry name" value="Alcohol_oxidase"/>
    <property type="match status" value="1"/>
</dbReference>
<dbReference type="Gene3D" id="3.50.50.60">
    <property type="entry name" value="FAD/NAD(P)-binding domain"/>
    <property type="match status" value="1"/>
</dbReference>
<dbReference type="GO" id="GO:0016614">
    <property type="term" value="F:oxidoreductase activity, acting on CH-OH group of donors"/>
    <property type="evidence" value="ECO:0007669"/>
    <property type="project" value="InterPro"/>
</dbReference>
<dbReference type="InterPro" id="IPR012132">
    <property type="entry name" value="GMC_OxRdtase"/>
</dbReference>
<comment type="cofactor">
    <cofactor evidence="2">
        <name>FAD</name>
        <dbReference type="ChEBI" id="CHEBI:57692"/>
    </cofactor>
</comment>
<dbReference type="EMBL" id="JABCIY010000122">
    <property type="protein sequence ID" value="KAF7192501.1"/>
    <property type="molecule type" value="Genomic_DNA"/>
</dbReference>
<proteinExistence type="inferred from homology"/>
<evidence type="ECO:0000313" key="5">
    <source>
        <dbReference type="EMBL" id="KAF7192501.1"/>
    </source>
</evidence>
<evidence type="ECO:0000256" key="2">
    <source>
        <dbReference type="PIRSR" id="PIRSR000137-2"/>
    </source>
</evidence>
<dbReference type="PANTHER" id="PTHR11552:SF210">
    <property type="entry name" value="GLUCOSE-METHANOL-CHOLINE OXIDOREDUCTASE N-TERMINAL DOMAIN-CONTAINING PROTEIN-RELATED"/>
    <property type="match status" value="1"/>
</dbReference>
<keyword evidence="2" id="KW-0285">Flavoprotein</keyword>
<dbReference type="InterPro" id="IPR000172">
    <property type="entry name" value="GMC_OxRdtase_N"/>
</dbReference>
<evidence type="ECO:0000313" key="6">
    <source>
        <dbReference type="Proteomes" id="UP000660729"/>
    </source>
</evidence>
<feature type="binding site" evidence="2">
    <location>
        <position position="93"/>
    </location>
    <ligand>
        <name>FAD</name>
        <dbReference type="ChEBI" id="CHEBI:57692"/>
    </ligand>
</feature>
<comment type="caution">
    <text evidence="5">The sequence shown here is derived from an EMBL/GenBank/DDBJ whole genome shotgun (WGS) entry which is preliminary data.</text>
</comment>
<dbReference type="Gene3D" id="3.30.560.10">
    <property type="entry name" value="Glucose Oxidase, domain 3"/>
    <property type="match status" value="1"/>
</dbReference>
<dbReference type="SUPFAM" id="SSF51905">
    <property type="entry name" value="FAD/NAD(P)-binding domain"/>
    <property type="match status" value="1"/>
</dbReference>
<comment type="similarity">
    <text evidence="1">Belongs to the GMC oxidoreductase family.</text>
</comment>
<keyword evidence="2" id="KW-0274">FAD</keyword>
<dbReference type="PANTHER" id="PTHR11552">
    <property type="entry name" value="GLUCOSE-METHANOL-CHOLINE GMC OXIDOREDUCTASE"/>
    <property type="match status" value="1"/>
</dbReference>
<organism evidence="5 6">
    <name type="scientific">Pseudocercospora fuligena</name>
    <dbReference type="NCBI Taxonomy" id="685502"/>
    <lineage>
        <taxon>Eukaryota</taxon>
        <taxon>Fungi</taxon>
        <taxon>Dikarya</taxon>
        <taxon>Ascomycota</taxon>
        <taxon>Pezizomycotina</taxon>
        <taxon>Dothideomycetes</taxon>
        <taxon>Dothideomycetidae</taxon>
        <taxon>Mycosphaerellales</taxon>
        <taxon>Mycosphaerellaceae</taxon>
        <taxon>Pseudocercospora</taxon>
    </lineage>
</organism>
<dbReference type="Pfam" id="PF05199">
    <property type="entry name" value="GMC_oxred_C"/>
    <property type="match status" value="1"/>
</dbReference>
<dbReference type="OrthoDB" id="269227at2759"/>
<feature type="domain" description="Glucose-methanol-choline oxidoreductase N-terminal" evidence="3">
    <location>
        <begin position="9"/>
        <end position="318"/>
    </location>
</feature>
<dbReference type="Pfam" id="PF00732">
    <property type="entry name" value="GMC_oxred_N"/>
    <property type="match status" value="1"/>
</dbReference>
<accession>A0A8H6RLX2</accession>
<dbReference type="AlphaFoldDB" id="A0A8H6RLX2"/>
<feature type="domain" description="Glucose-methanol-choline oxidoreductase C-terminal" evidence="4">
    <location>
        <begin position="442"/>
        <end position="574"/>
    </location>
</feature>
<keyword evidence="6" id="KW-1185">Reference proteome</keyword>
<protein>
    <submittedName>
        <fullName evidence="5">Dehydrogenase citC</fullName>
    </submittedName>
</protein>
<name>A0A8H6RLX2_9PEZI</name>